<evidence type="ECO:0000256" key="2">
    <source>
        <dbReference type="ARBA" id="ARBA00023295"/>
    </source>
</evidence>
<dbReference type="PANTHER" id="PTHR43730:SF1">
    <property type="entry name" value="BETA-MANNOSIDASE"/>
    <property type="match status" value="1"/>
</dbReference>
<dbReference type="Gene3D" id="2.60.40.10">
    <property type="entry name" value="Immunoglobulins"/>
    <property type="match status" value="1"/>
</dbReference>
<reference evidence="4" key="1">
    <citation type="submission" date="2014-12" db="EMBL/GenBank/DDBJ databases">
        <title>Insight into the proteome of Arion vulgaris.</title>
        <authorList>
            <person name="Aradska J."/>
            <person name="Bulat T."/>
            <person name="Smidak R."/>
            <person name="Sarate P."/>
            <person name="Gangsoo J."/>
            <person name="Sialana F."/>
            <person name="Bilban M."/>
            <person name="Lubec G."/>
        </authorList>
    </citation>
    <scope>NUCLEOTIDE SEQUENCE</scope>
    <source>
        <tissue evidence="4">Skin</tissue>
    </source>
</reference>
<protein>
    <recommendedName>
        <fullName evidence="3">Beta-mannosidase Ig-fold domain-containing protein</fullName>
    </recommendedName>
</protein>
<dbReference type="GO" id="GO:0006516">
    <property type="term" value="P:glycoprotein catabolic process"/>
    <property type="evidence" value="ECO:0007669"/>
    <property type="project" value="TreeGrafter"/>
</dbReference>
<feature type="domain" description="Beta-mannosidase Ig-fold" evidence="3">
    <location>
        <begin position="435"/>
        <end position="508"/>
    </location>
</feature>
<keyword evidence="2" id="KW-0326">Glycosidase</keyword>
<dbReference type="GO" id="GO:0004567">
    <property type="term" value="F:beta-mannosidase activity"/>
    <property type="evidence" value="ECO:0007669"/>
    <property type="project" value="TreeGrafter"/>
</dbReference>
<comment type="similarity">
    <text evidence="1">Belongs to the glycosyl hydrolase 2 family.</text>
</comment>
<dbReference type="EMBL" id="HACG01024474">
    <property type="protein sequence ID" value="CEK71339.1"/>
    <property type="molecule type" value="Transcribed_RNA"/>
</dbReference>
<organism evidence="4">
    <name type="scientific">Arion vulgaris</name>
    <dbReference type="NCBI Taxonomy" id="1028688"/>
    <lineage>
        <taxon>Eukaryota</taxon>
        <taxon>Metazoa</taxon>
        <taxon>Spiralia</taxon>
        <taxon>Lophotrochozoa</taxon>
        <taxon>Mollusca</taxon>
        <taxon>Gastropoda</taxon>
        <taxon>Heterobranchia</taxon>
        <taxon>Euthyneura</taxon>
        <taxon>Panpulmonata</taxon>
        <taxon>Eupulmonata</taxon>
        <taxon>Stylommatophora</taxon>
        <taxon>Helicina</taxon>
        <taxon>Arionoidea</taxon>
        <taxon>Arionidae</taxon>
        <taxon>Arion</taxon>
    </lineage>
</organism>
<dbReference type="InterPro" id="IPR041625">
    <property type="entry name" value="Beta-mannosidase_Ig"/>
</dbReference>
<dbReference type="Gene3D" id="3.20.20.80">
    <property type="entry name" value="Glycosidases"/>
    <property type="match status" value="1"/>
</dbReference>
<proteinExistence type="inferred from homology"/>
<dbReference type="SUPFAM" id="SSF51445">
    <property type="entry name" value="(Trans)glycosidases"/>
    <property type="match status" value="1"/>
</dbReference>
<keyword evidence="2" id="KW-0378">Hydrolase</keyword>
<evidence type="ECO:0000256" key="1">
    <source>
        <dbReference type="ARBA" id="ARBA00007401"/>
    </source>
</evidence>
<evidence type="ECO:0000313" key="4">
    <source>
        <dbReference type="EMBL" id="CEK71339.1"/>
    </source>
</evidence>
<evidence type="ECO:0000259" key="3">
    <source>
        <dbReference type="Pfam" id="PF17753"/>
    </source>
</evidence>
<dbReference type="InterPro" id="IPR050887">
    <property type="entry name" value="Beta-mannosidase_GH2"/>
</dbReference>
<gene>
    <name evidence="4" type="primary">ORF77945</name>
</gene>
<dbReference type="Pfam" id="PF17753">
    <property type="entry name" value="Ig_mannosidase"/>
    <property type="match status" value="1"/>
</dbReference>
<sequence>MVWQDMMFSVAMYPVYQEFLDSVATEIRQQVRRLKHHPSILCWAGNNENELALRQNWFGTFVNFTLYYDNYVQLYVKVIQSVILSEDSTRDYLVSSPSDGEESVREGYVAQDPASELYGDIHYYDYSVDQWNASSFKIPRMASEYGVQSWCNNESLANVFAPEDFQMGSSMVNHRQHHPGGNDQMALEVGLHLNLPNSTNATSNFIDFIYLTQINQAMSIRTQSEHYRRYQSQLQSDARGLTMGALYWQLNDIWQAPTWASIDYEGSWKMLHYYARSFFNKNLVSPYLKDSDTLDVFMIIDEIPVMKVRSCDGKLSFQPVFNMADLIRMEYPADRISEALWDMSRSTAGNLSVQIYNYKSFNVLFSWSTTYNVKTTAESVFTKKISDLLSESGCPSVEDCLLFLTATDFSGTVVSTSWLPLAYPKFSSLLPAEVKIDSVTSIDDYTFNIQVSTDAIALFVWLATDNIHGYFSDNGFVMLTPSIQIQFHAQEVVTVDQLSSLLHVRSVSQVK</sequence>
<dbReference type="InterPro" id="IPR013783">
    <property type="entry name" value="Ig-like_fold"/>
</dbReference>
<dbReference type="AlphaFoldDB" id="A0A0B6ZRQ6"/>
<dbReference type="PANTHER" id="PTHR43730">
    <property type="entry name" value="BETA-MANNOSIDASE"/>
    <property type="match status" value="1"/>
</dbReference>
<name>A0A0B6ZRQ6_9EUPU</name>
<accession>A0A0B6ZRQ6</accession>
<dbReference type="InterPro" id="IPR017853">
    <property type="entry name" value="GH"/>
</dbReference>